<dbReference type="RefSeq" id="WP_079687454.1">
    <property type="nucleotide sequence ID" value="NZ_FUZU01000002.1"/>
</dbReference>
<reference evidence="1 2" key="1">
    <citation type="submission" date="2017-02" db="EMBL/GenBank/DDBJ databases">
        <authorList>
            <person name="Peterson S.W."/>
        </authorList>
    </citation>
    <scope>NUCLEOTIDE SEQUENCE [LARGE SCALE GENOMIC DNA]</scope>
    <source>
        <strain evidence="1 2">DSM 25262</strain>
    </source>
</reference>
<accession>A0A1T5LCW2</accession>
<dbReference type="Proteomes" id="UP000190961">
    <property type="component" value="Unassembled WGS sequence"/>
</dbReference>
<evidence type="ECO:0000313" key="2">
    <source>
        <dbReference type="Proteomes" id="UP000190961"/>
    </source>
</evidence>
<name>A0A1T5LCW2_9BACT</name>
<proteinExistence type="predicted"/>
<organism evidence="1 2">
    <name type="scientific">Ohtaekwangia koreensis</name>
    <dbReference type="NCBI Taxonomy" id="688867"/>
    <lineage>
        <taxon>Bacteria</taxon>
        <taxon>Pseudomonadati</taxon>
        <taxon>Bacteroidota</taxon>
        <taxon>Cytophagia</taxon>
        <taxon>Cytophagales</taxon>
        <taxon>Fulvivirgaceae</taxon>
        <taxon>Ohtaekwangia</taxon>
    </lineage>
</organism>
<keyword evidence="2" id="KW-1185">Reference proteome</keyword>
<sequence>MKVLIESHYLPSIAFFSALSSSTEVIIERHEHFMKQTYRNRCHINTSHGVEQLTVPLTGKHGKNFITDIRIDYTQKWLTNHWRTIQSAYGKAPFFEHYVDDLEKVLFKKYEFLYDLNIQLLSMCLAWLKWNVVVSESLSYEKEYPSTTMDLRSLINPKKTELLAKFYNPSEYTQVFGNTFVSNMSLIDLIFCEGPVASKIIRASAVEK</sequence>
<dbReference type="AlphaFoldDB" id="A0A1T5LCW2"/>
<evidence type="ECO:0000313" key="1">
    <source>
        <dbReference type="EMBL" id="SKC73248.1"/>
    </source>
</evidence>
<dbReference type="InterPro" id="IPR014985">
    <property type="entry name" value="WbqC"/>
</dbReference>
<dbReference type="OrthoDB" id="1523452at2"/>
<gene>
    <name evidence="1" type="ORF">SAMN05660236_2883</name>
</gene>
<dbReference type="STRING" id="688867.SAMN05660236_2883"/>
<protein>
    <submittedName>
        <fullName evidence="1">WbqC-like protein family protein</fullName>
    </submittedName>
</protein>
<dbReference type="EMBL" id="FUZU01000002">
    <property type="protein sequence ID" value="SKC73248.1"/>
    <property type="molecule type" value="Genomic_DNA"/>
</dbReference>
<dbReference type="Pfam" id="PF08889">
    <property type="entry name" value="WbqC"/>
    <property type="match status" value="1"/>
</dbReference>